<reference evidence="3" key="1">
    <citation type="submission" date="2023-07" db="EMBL/GenBank/DDBJ databases">
        <title>A chromosome-level genome assembly of Lolium multiflorum.</title>
        <authorList>
            <person name="Chen Y."/>
            <person name="Copetti D."/>
            <person name="Kolliker R."/>
            <person name="Studer B."/>
        </authorList>
    </citation>
    <scope>NUCLEOTIDE SEQUENCE</scope>
    <source>
        <strain evidence="3">02402/16</strain>
        <tissue evidence="3">Leaf</tissue>
    </source>
</reference>
<accession>A0AAD8SS98</accession>
<sequence length="1478" mass="165727">MILYAEEKNNDRLDRFIMSRFRQFVLEHEVKDLYLHGRRFTWSNEREVPTLTRIDRAMVSVDWDLMHPDAILQALSSSVSDHAPIHLSLSAAFRPKRRFKFESFWLNLEGFDEALREAWVCDPGIVDPFRRLDALFRNAAEYFQAWGERKVGNIKLKIAMANILILRFDVAQESRRLSQAEAWLRKVLKLVVLGLASLERTIARQRSRMRWLREGDANTKLFHAVANGRRTKNYIAAVRVGEEMATTQERKNEVFTEAYERLIGSIQTREHTVNLEALGIPTMELSDLDVMFTEEEIWNTIREMPGDRAPGPDGFTGAFYQRAWPRIKGDIMMGLMKLGGGDGRGFARLNRALITLIPKKPEAIEIKDYRPISLVHSFAKLFSKIIANRLRPRLGELVSMNQSAFIKHRSLHDNFVLVRQVARKINMRRQTGVLLKLDIARAFDSISWSFLFEVLRRLGFGDRFLKWVALLLYTANTRVMVNGVPGERIYHGRGLRQGDPTSPMLFVVAMEILSRMIIIAVQAGLFENLASISPIQRISVYADDVVLFLKPMERELWAVKHLLSLFGEASGLHVNFGKTTATLIRGSPEEEQRTASILGCELAAFPIRYLGLQLALRPLTKAEWQPLLDQVIKSVPGWQKGLVRREGRLVLINSVVAARAVHQMVVAEAPIWLLEEINKWMRAFFWAGKSDVRGGQCLVAWGSICKPRMFGGLGVKDLRLQGLALRVRWHWLRRTDHERPWQGLPGLNDPEADGVFQSLARFVVGDGQLTYFWRDRWIDGFTAEELAPEVFAMVPTRTKNTRRVAEALRDERWIDDIQGEMTADLWTQCLRLWEAVETVERDVLSADRIEWKGAGSGVYSARDTYRMLCTGSVRWSMSKPVWGSFSPMKCKVFAWLALKYRLWTSDRRARHGLQDRPDACYTCLQEEDNVDHIFTRCPYARQVWCRVLHSAELRIADPGSVGDLQRWWTEARKRVRRIDRRRFDSMVICTAWTIWKQRNARAFGNIREQKSVDLMFSRLSAERRHVGGCNQLKPGNGGAARVHPSSVARSATSSERAHFPPSSSAHGATACGTSSVAASCMWGRSSDTTCSKGKIGKASSTFVGADLNPSHGPQRLHPSVQLRHGNAALMVVVNELHALRVHERRPANLRHGGQQKVSSFFMQLTVEDLRALRMPPGMEQVLTERFKCSVCKHPHGGGALLNGREPENAYSVDLELEVGVELSNAVEDIHEQTLAHPVPAPKIVFMCCTVCKVVVVQHGMPLHPLPGFDFLLPGLDPPRRGLFLFSASASSMSWRDAMISKCSRRSSLKACSSSSSRASISSSLSMAKAKSMVLRRGDDTPIALLGKSVGCRRGGDWRVGHDAAADGPEPAQPTRAAIAPPGRGGGEEAEEGATREGGAHANVAARPPRGLRPAPVWGGRARGADTVSGRAGQKWALGDAAGTHFLSGAPQIPLGDATRDALMLPCTGLEHHASADVV</sequence>
<dbReference type="InterPro" id="IPR043502">
    <property type="entry name" value="DNA/RNA_pol_sf"/>
</dbReference>
<evidence type="ECO:0000313" key="3">
    <source>
        <dbReference type="EMBL" id="KAK1663481.1"/>
    </source>
</evidence>
<dbReference type="SUPFAM" id="SSF56219">
    <property type="entry name" value="DNase I-like"/>
    <property type="match status" value="1"/>
</dbReference>
<comment type="caution">
    <text evidence="3">The sequence shown here is derived from an EMBL/GenBank/DDBJ whole genome shotgun (WGS) entry which is preliminary data.</text>
</comment>
<name>A0AAD8SS98_LOLMU</name>
<organism evidence="3 4">
    <name type="scientific">Lolium multiflorum</name>
    <name type="common">Italian ryegrass</name>
    <name type="synonym">Lolium perenne subsp. multiflorum</name>
    <dbReference type="NCBI Taxonomy" id="4521"/>
    <lineage>
        <taxon>Eukaryota</taxon>
        <taxon>Viridiplantae</taxon>
        <taxon>Streptophyta</taxon>
        <taxon>Embryophyta</taxon>
        <taxon>Tracheophyta</taxon>
        <taxon>Spermatophyta</taxon>
        <taxon>Magnoliopsida</taxon>
        <taxon>Liliopsida</taxon>
        <taxon>Poales</taxon>
        <taxon>Poaceae</taxon>
        <taxon>BOP clade</taxon>
        <taxon>Pooideae</taxon>
        <taxon>Poodae</taxon>
        <taxon>Poeae</taxon>
        <taxon>Poeae Chloroplast Group 2 (Poeae type)</taxon>
        <taxon>Loliodinae</taxon>
        <taxon>Loliinae</taxon>
        <taxon>Lolium</taxon>
    </lineage>
</organism>
<dbReference type="Proteomes" id="UP001231189">
    <property type="component" value="Unassembled WGS sequence"/>
</dbReference>
<dbReference type="PANTHER" id="PTHR33116">
    <property type="entry name" value="REVERSE TRANSCRIPTASE ZINC-BINDING DOMAIN-CONTAINING PROTEIN-RELATED-RELATED"/>
    <property type="match status" value="1"/>
</dbReference>
<dbReference type="InterPro" id="IPR036691">
    <property type="entry name" value="Endo/exonu/phosph_ase_sf"/>
</dbReference>
<dbReference type="SUPFAM" id="SSF56672">
    <property type="entry name" value="DNA/RNA polymerases"/>
    <property type="match status" value="1"/>
</dbReference>
<dbReference type="Pfam" id="PF13966">
    <property type="entry name" value="zf-RVT"/>
    <property type="match status" value="1"/>
</dbReference>
<evidence type="ECO:0000313" key="4">
    <source>
        <dbReference type="Proteomes" id="UP001231189"/>
    </source>
</evidence>
<evidence type="ECO:0000256" key="1">
    <source>
        <dbReference type="SAM" id="MobiDB-lite"/>
    </source>
</evidence>
<dbReference type="Pfam" id="PF00078">
    <property type="entry name" value="RVT_1"/>
    <property type="match status" value="1"/>
</dbReference>
<dbReference type="InterPro" id="IPR000477">
    <property type="entry name" value="RT_dom"/>
</dbReference>
<dbReference type="CDD" id="cd01650">
    <property type="entry name" value="RT_nLTR_like"/>
    <property type="match status" value="1"/>
</dbReference>
<dbReference type="InterPro" id="IPR026960">
    <property type="entry name" value="RVT-Znf"/>
</dbReference>
<protein>
    <recommendedName>
        <fullName evidence="2">Reverse transcriptase domain-containing protein</fullName>
    </recommendedName>
</protein>
<dbReference type="PROSITE" id="PS50878">
    <property type="entry name" value="RT_POL"/>
    <property type="match status" value="1"/>
</dbReference>
<gene>
    <name evidence="3" type="ORF">QYE76_051640</name>
</gene>
<feature type="compositionally biased region" description="Low complexity" evidence="1">
    <location>
        <begin position="1399"/>
        <end position="1415"/>
    </location>
</feature>
<dbReference type="PANTHER" id="PTHR33116:SF78">
    <property type="entry name" value="OS12G0587133 PROTEIN"/>
    <property type="match status" value="1"/>
</dbReference>
<dbReference type="EMBL" id="JAUUTY010000003">
    <property type="protein sequence ID" value="KAK1663481.1"/>
    <property type="molecule type" value="Genomic_DNA"/>
</dbReference>
<feature type="region of interest" description="Disordered" evidence="1">
    <location>
        <begin position="1357"/>
        <end position="1426"/>
    </location>
</feature>
<proteinExistence type="predicted"/>
<evidence type="ECO:0000259" key="2">
    <source>
        <dbReference type="PROSITE" id="PS50878"/>
    </source>
</evidence>
<feature type="domain" description="Reverse transcriptase" evidence="2">
    <location>
        <begin position="338"/>
        <end position="614"/>
    </location>
</feature>
<keyword evidence="4" id="KW-1185">Reference proteome</keyword>
<dbReference type="Gene3D" id="3.60.10.10">
    <property type="entry name" value="Endonuclease/exonuclease/phosphatase"/>
    <property type="match status" value="1"/>
</dbReference>